<dbReference type="InterPro" id="IPR035595">
    <property type="entry name" value="UDP_glycos_trans_CS"/>
</dbReference>
<dbReference type="Proteomes" id="UP001497497">
    <property type="component" value="Unassembled WGS sequence"/>
</dbReference>
<keyword evidence="5" id="KW-0472">Membrane</keyword>
<keyword evidence="5" id="KW-0812">Transmembrane</keyword>
<keyword evidence="2 4" id="KW-0328">Glycosyltransferase</keyword>
<protein>
    <recommendedName>
        <fullName evidence="5">UDP-glucuronosyltransferase</fullName>
        <ecNumber evidence="5">2.4.1.17</ecNumber>
    </recommendedName>
</protein>
<evidence type="ECO:0000256" key="2">
    <source>
        <dbReference type="ARBA" id="ARBA00022676"/>
    </source>
</evidence>
<comment type="similarity">
    <text evidence="1 4">Belongs to the UDP-glycosyltransferase family.</text>
</comment>
<dbReference type="PROSITE" id="PS00375">
    <property type="entry name" value="UDPGT"/>
    <property type="match status" value="1"/>
</dbReference>
<evidence type="ECO:0000256" key="4">
    <source>
        <dbReference type="RuleBase" id="RU003718"/>
    </source>
</evidence>
<dbReference type="InterPro" id="IPR050271">
    <property type="entry name" value="UDP-glycosyltransferase"/>
</dbReference>
<evidence type="ECO:0000256" key="5">
    <source>
        <dbReference type="RuleBase" id="RU362059"/>
    </source>
</evidence>
<dbReference type="GO" id="GO:0016020">
    <property type="term" value="C:membrane"/>
    <property type="evidence" value="ECO:0007669"/>
    <property type="project" value="UniProtKB-SubCell"/>
</dbReference>
<sequence length="517" mass="58278">MRSTLALLTAAVLLHGVSPTQNGKTVVFLPIMIVSSHAMVYELVAQELALLGHHVHLAVPSAFARRLRTNSSSGVRYFSYGDFLDVSEDMFIKKCEETLGNATHGEPDWTWMLEYSSVLSDVFFQAMNERGLVEFVRELKPDLLVVDWSPRINELVAVPYALGVPFAVLSPLFSAATARVPSNPMEDAMNSKNFRSASSFYEKFLILLDVMYPFYYDLVYDTGYVARIAQDKPPITTSDLMSRAEIFLFENDHILDYPQPSLPNIKFLGGITPGPAKPLEEPFKTFMDTSRVGVAVVSFGSLVVNFPKNTTDKLVAVLKQLSLNVIWRANITTPDPDKILTSSWIPQNDLLGHRNTKLFISHCGTHGQYEALYHAVPVVCLPIFFDQSYNAERFEAKGFGLVGNLWTDSVETLVRVLQEATKSEEIKQSISKASEIYHQLFQDPKKEAAFWLDHVIKYGGAYMRSNTQKIPMYQYTLIYFLFLIAGMLLTLSLFMICVTICKVCLFLCSRNLKLKED</sequence>
<accession>A0AAV2HEN1</accession>
<keyword evidence="5" id="KW-0732">Signal</keyword>
<dbReference type="Pfam" id="PF00201">
    <property type="entry name" value="UDPGT"/>
    <property type="match status" value="1"/>
</dbReference>
<dbReference type="PANTHER" id="PTHR48043:SF145">
    <property type="entry name" value="FI06409P-RELATED"/>
    <property type="match status" value="1"/>
</dbReference>
<evidence type="ECO:0000256" key="1">
    <source>
        <dbReference type="ARBA" id="ARBA00009995"/>
    </source>
</evidence>
<feature type="chain" id="PRO_5043102659" description="UDP-glucuronosyltransferase" evidence="5">
    <location>
        <begin position="20"/>
        <end position="517"/>
    </location>
</feature>
<keyword evidence="5" id="KW-1133">Transmembrane helix</keyword>
<evidence type="ECO:0000313" key="7">
    <source>
        <dbReference type="Proteomes" id="UP001497497"/>
    </source>
</evidence>
<dbReference type="PANTHER" id="PTHR48043">
    <property type="entry name" value="EG:EG0003.4 PROTEIN-RELATED"/>
    <property type="match status" value="1"/>
</dbReference>
<dbReference type="InterPro" id="IPR002213">
    <property type="entry name" value="UDP_glucos_trans"/>
</dbReference>
<dbReference type="CDD" id="cd03784">
    <property type="entry name" value="GT1_Gtf-like"/>
    <property type="match status" value="1"/>
</dbReference>
<dbReference type="Gene3D" id="3.40.50.2000">
    <property type="entry name" value="Glycogen Phosphorylase B"/>
    <property type="match status" value="2"/>
</dbReference>
<dbReference type="EMBL" id="CAXITT010000098">
    <property type="protein sequence ID" value="CAL1531827.1"/>
    <property type="molecule type" value="Genomic_DNA"/>
</dbReference>
<dbReference type="SUPFAM" id="SSF53756">
    <property type="entry name" value="UDP-Glycosyltransferase/glycogen phosphorylase"/>
    <property type="match status" value="1"/>
</dbReference>
<dbReference type="AlphaFoldDB" id="A0AAV2HEN1"/>
<comment type="caution">
    <text evidence="6">The sequence shown here is derived from an EMBL/GenBank/DDBJ whole genome shotgun (WGS) entry which is preliminary data.</text>
</comment>
<proteinExistence type="inferred from homology"/>
<feature type="signal peptide" evidence="5">
    <location>
        <begin position="1"/>
        <end position="19"/>
    </location>
</feature>
<keyword evidence="3 4" id="KW-0808">Transferase</keyword>
<name>A0AAV2HEN1_LYMST</name>
<comment type="catalytic activity">
    <reaction evidence="5">
        <text>glucuronate acceptor + UDP-alpha-D-glucuronate = acceptor beta-D-glucuronoside + UDP + H(+)</text>
        <dbReference type="Rhea" id="RHEA:21032"/>
        <dbReference type="ChEBI" id="CHEBI:15378"/>
        <dbReference type="ChEBI" id="CHEBI:58052"/>
        <dbReference type="ChEBI" id="CHEBI:58223"/>
        <dbReference type="ChEBI" id="CHEBI:132367"/>
        <dbReference type="ChEBI" id="CHEBI:132368"/>
        <dbReference type="EC" id="2.4.1.17"/>
    </reaction>
</comment>
<organism evidence="6 7">
    <name type="scientific">Lymnaea stagnalis</name>
    <name type="common">Great pond snail</name>
    <name type="synonym">Helix stagnalis</name>
    <dbReference type="NCBI Taxonomy" id="6523"/>
    <lineage>
        <taxon>Eukaryota</taxon>
        <taxon>Metazoa</taxon>
        <taxon>Spiralia</taxon>
        <taxon>Lophotrochozoa</taxon>
        <taxon>Mollusca</taxon>
        <taxon>Gastropoda</taxon>
        <taxon>Heterobranchia</taxon>
        <taxon>Euthyneura</taxon>
        <taxon>Panpulmonata</taxon>
        <taxon>Hygrophila</taxon>
        <taxon>Lymnaeoidea</taxon>
        <taxon>Lymnaeidae</taxon>
        <taxon>Lymnaea</taxon>
    </lineage>
</organism>
<dbReference type="FunFam" id="3.40.50.2000:FF:000021">
    <property type="entry name" value="UDP-glucuronosyltransferase"/>
    <property type="match status" value="1"/>
</dbReference>
<keyword evidence="7" id="KW-1185">Reference proteome</keyword>
<gene>
    <name evidence="6" type="ORF">GSLYS_00005922001</name>
</gene>
<evidence type="ECO:0000313" key="6">
    <source>
        <dbReference type="EMBL" id="CAL1531827.1"/>
    </source>
</evidence>
<reference evidence="6 7" key="1">
    <citation type="submission" date="2024-04" db="EMBL/GenBank/DDBJ databases">
        <authorList>
            <consortium name="Genoscope - CEA"/>
            <person name="William W."/>
        </authorList>
    </citation>
    <scope>NUCLEOTIDE SEQUENCE [LARGE SCALE GENOMIC DNA]</scope>
</reference>
<feature type="transmembrane region" description="Helical" evidence="5">
    <location>
        <begin position="477"/>
        <end position="508"/>
    </location>
</feature>
<dbReference type="EC" id="2.4.1.17" evidence="5"/>
<dbReference type="GO" id="GO:0015020">
    <property type="term" value="F:glucuronosyltransferase activity"/>
    <property type="evidence" value="ECO:0007669"/>
    <property type="project" value="UniProtKB-EC"/>
</dbReference>
<comment type="subcellular location">
    <subcellularLocation>
        <location evidence="5">Membrane</location>
        <topology evidence="5">Single-pass membrane protein</topology>
    </subcellularLocation>
</comment>
<evidence type="ECO:0000256" key="3">
    <source>
        <dbReference type="ARBA" id="ARBA00022679"/>
    </source>
</evidence>